<dbReference type="PROSITE" id="PS51762">
    <property type="entry name" value="GH16_2"/>
    <property type="match status" value="1"/>
</dbReference>
<dbReference type="PROSITE" id="PS51257">
    <property type="entry name" value="PROKAR_LIPOPROTEIN"/>
    <property type="match status" value="1"/>
</dbReference>
<comment type="similarity">
    <text evidence="1">Belongs to the glycosyl hydrolase 16 family.</text>
</comment>
<organism evidence="4 5">
    <name type="scientific">Paractinoplanes rishiriensis</name>
    <dbReference type="NCBI Taxonomy" id="1050105"/>
    <lineage>
        <taxon>Bacteria</taxon>
        <taxon>Bacillati</taxon>
        <taxon>Actinomycetota</taxon>
        <taxon>Actinomycetes</taxon>
        <taxon>Micromonosporales</taxon>
        <taxon>Micromonosporaceae</taxon>
        <taxon>Paractinoplanes</taxon>
    </lineage>
</organism>
<dbReference type="PANTHER" id="PTHR10963">
    <property type="entry name" value="GLYCOSYL HYDROLASE-RELATED"/>
    <property type="match status" value="1"/>
</dbReference>
<protein>
    <recommendedName>
        <fullName evidence="3">GH16 domain-containing protein</fullName>
    </recommendedName>
</protein>
<dbReference type="InterPro" id="IPR013320">
    <property type="entry name" value="ConA-like_dom_sf"/>
</dbReference>
<comment type="caution">
    <text evidence="4">The sequence shown here is derived from an EMBL/GenBank/DDBJ whole genome shotgun (WGS) entry which is preliminary data.</text>
</comment>
<proteinExistence type="inferred from homology"/>
<feature type="domain" description="GH16" evidence="3">
    <location>
        <begin position="22"/>
        <end position="315"/>
    </location>
</feature>
<evidence type="ECO:0000256" key="1">
    <source>
        <dbReference type="ARBA" id="ARBA00006865"/>
    </source>
</evidence>
<dbReference type="GO" id="GO:0005975">
    <property type="term" value="P:carbohydrate metabolic process"/>
    <property type="evidence" value="ECO:0007669"/>
    <property type="project" value="InterPro"/>
</dbReference>
<feature type="chain" id="PRO_5038069184" description="GH16 domain-containing protein" evidence="2">
    <location>
        <begin position="22"/>
        <end position="316"/>
    </location>
</feature>
<dbReference type="EMBL" id="BOMV01000073">
    <property type="protein sequence ID" value="GIE99424.1"/>
    <property type="molecule type" value="Genomic_DNA"/>
</dbReference>
<accession>A0A919K649</accession>
<sequence length="316" mass="32955">MIGVHGRRALLGGLGLAVLMAACDNTTPAPGPAPSSGPVGGAWDVLWSDDFDGAAGARPADRNWIFATGTGYPGGATQWGTGEVERMTDSPANASLDGRGRLVITPLRQGPGAGSWTSARLETRRTDFAAPPGGAVRLEASVKMPDVQGPAAAGYWSAFWALGAPARQAGATNWPHIGEWDVMENVNGRDSVWHTLHCGTPVGGPCNEPTGISSGELPCPGCRTGFHTYAIEYHREVTPEELRWFVDGRNTFTVRADKVDPGTWAAANQHGFFIILNVAVGGAFPAAFGGGPTAATKPGVPMLVDRVAVSMSARRS</sequence>
<evidence type="ECO:0000256" key="2">
    <source>
        <dbReference type="SAM" id="SignalP"/>
    </source>
</evidence>
<gene>
    <name evidence="4" type="ORF">Ari01nite_68890</name>
</gene>
<dbReference type="CDD" id="cd02182">
    <property type="entry name" value="GH16_Strep_laminarinase_like"/>
    <property type="match status" value="1"/>
</dbReference>
<dbReference type="InterPro" id="IPR050546">
    <property type="entry name" value="Glycosyl_Hydrlase_16"/>
</dbReference>
<dbReference type="Proteomes" id="UP000636960">
    <property type="component" value="Unassembled WGS sequence"/>
</dbReference>
<keyword evidence="5" id="KW-1185">Reference proteome</keyword>
<dbReference type="Gene3D" id="2.60.120.200">
    <property type="match status" value="1"/>
</dbReference>
<keyword evidence="2" id="KW-0732">Signal</keyword>
<dbReference type="InterPro" id="IPR000757">
    <property type="entry name" value="Beta-glucanase-like"/>
</dbReference>
<dbReference type="RefSeq" id="WP_239163276.1">
    <property type="nucleotide sequence ID" value="NZ_BOMV01000073.1"/>
</dbReference>
<dbReference type="AlphaFoldDB" id="A0A919K649"/>
<dbReference type="PANTHER" id="PTHR10963:SF55">
    <property type="entry name" value="GLYCOSIDE HYDROLASE FAMILY 16 PROTEIN"/>
    <property type="match status" value="1"/>
</dbReference>
<dbReference type="GO" id="GO:0004553">
    <property type="term" value="F:hydrolase activity, hydrolyzing O-glycosyl compounds"/>
    <property type="evidence" value="ECO:0007669"/>
    <property type="project" value="InterPro"/>
</dbReference>
<feature type="signal peptide" evidence="2">
    <location>
        <begin position="1"/>
        <end position="21"/>
    </location>
</feature>
<name>A0A919K649_9ACTN</name>
<evidence type="ECO:0000313" key="4">
    <source>
        <dbReference type="EMBL" id="GIE99424.1"/>
    </source>
</evidence>
<evidence type="ECO:0000313" key="5">
    <source>
        <dbReference type="Proteomes" id="UP000636960"/>
    </source>
</evidence>
<evidence type="ECO:0000259" key="3">
    <source>
        <dbReference type="PROSITE" id="PS51762"/>
    </source>
</evidence>
<dbReference type="SUPFAM" id="SSF49899">
    <property type="entry name" value="Concanavalin A-like lectins/glucanases"/>
    <property type="match status" value="1"/>
</dbReference>
<reference evidence="4" key="1">
    <citation type="submission" date="2021-01" db="EMBL/GenBank/DDBJ databases">
        <title>Whole genome shotgun sequence of Actinoplanes rishiriensis NBRC 108556.</title>
        <authorList>
            <person name="Komaki H."/>
            <person name="Tamura T."/>
        </authorList>
    </citation>
    <scope>NUCLEOTIDE SEQUENCE</scope>
    <source>
        <strain evidence="4">NBRC 108556</strain>
    </source>
</reference>